<dbReference type="InterPro" id="IPR025948">
    <property type="entry name" value="HTH-like_dom"/>
</dbReference>
<dbReference type="RefSeq" id="WP_353720136.1">
    <property type="nucleotide sequence ID" value="NZ_CP159289.1"/>
</dbReference>
<dbReference type="AlphaFoldDB" id="A0AAU8FMR7"/>
<dbReference type="GO" id="GO:0003676">
    <property type="term" value="F:nucleic acid binding"/>
    <property type="evidence" value="ECO:0007669"/>
    <property type="project" value="InterPro"/>
</dbReference>
<dbReference type="PANTHER" id="PTHR46889">
    <property type="entry name" value="TRANSPOSASE INSF FOR INSERTION SEQUENCE IS3B-RELATED"/>
    <property type="match status" value="1"/>
</dbReference>
<feature type="domain" description="Integrase catalytic" evidence="1">
    <location>
        <begin position="115"/>
        <end position="274"/>
    </location>
</feature>
<proteinExistence type="predicted"/>
<dbReference type="GO" id="GO:0015074">
    <property type="term" value="P:DNA integration"/>
    <property type="evidence" value="ECO:0007669"/>
    <property type="project" value="InterPro"/>
</dbReference>
<dbReference type="Pfam" id="PF13276">
    <property type="entry name" value="HTH_21"/>
    <property type="match status" value="1"/>
</dbReference>
<dbReference type="InterPro" id="IPR048020">
    <property type="entry name" value="Transpos_IS3"/>
</dbReference>
<dbReference type="InterPro" id="IPR001584">
    <property type="entry name" value="Integrase_cat-core"/>
</dbReference>
<gene>
    <name evidence="2" type="ORF">ABV298_31850</name>
</gene>
<dbReference type="InterPro" id="IPR012337">
    <property type="entry name" value="RNaseH-like_sf"/>
</dbReference>
<dbReference type="NCBIfam" id="NF033516">
    <property type="entry name" value="transpos_IS3"/>
    <property type="match status" value="1"/>
</dbReference>
<dbReference type="InterPro" id="IPR036397">
    <property type="entry name" value="RNaseH_sf"/>
</dbReference>
<dbReference type="Pfam" id="PF00665">
    <property type="entry name" value="rve"/>
    <property type="match status" value="1"/>
</dbReference>
<protein>
    <submittedName>
        <fullName evidence="2">IS3 family transposase</fullName>
    </submittedName>
</protein>
<organism evidence="2">
    <name type="scientific">Dyadobacter sp. 676</name>
    <dbReference type="NCBI Taxonomy" id="3088362"/>
    <lineage>
        <taxon>Bacteria</taxon>
        <taxon>Pseudomonadati</taxon>
        <taxon>Bacteroidota</taxon>
        <taxon>Cytophagia</taxon>
        <taxon>Cytophagales</taxon>
        <taxon>Spirosomataceae</taxon>
        <taxon>Dyadobacter</taxon>
    </lineage>
</organism>
<dbReference type="InterPro" id="IPR050900">
    <property type="entry name" value="Transposase_IS3/IS150/IS904"/>
</dbReference>
<accession>A0AAU8FMR7</accession>
<reference evidence="2" key="1">
    <citation type="submission" date="2024-06" db="EMBL/GenBank/DDBJ databases">
        <title>Sequencing and assembly of the genome of Dyadobacter sp. strain 676, a symbiont of Cyamopsis tetragonoloba.</title>
        <authorList>
            <person name="Guro P."/>
            <person name="Sazanova A."/>
            <person name="Kuznetsova I."/>
            <person name="Belimov A."/>
            <person name="Safronova V."/>
        </authorList>
    </citation>
    <scope>NUCLEOTIDE SEQUENCE</scope>
    <source>
        <strain evidence="2">676</strain>
    </source>
</reference>
<dbReference type="EMBL" id="CP159289">
    <property type="protein sequence ID" value="XCH24828.1"/>
    <property type="molecule type" value="Genomic_DNA"/>
</dbReference>
<name>A0AAU8FMR7_9BACT</name>
<dbReference type="SUPFAM" id="SSF53098">
    <property type="entry name" value="Ribonuclease H-like"/>
    <property type="match status" value="1"/>
</dbReference>
<dbReference type="PROSITE" id="PS50994">
    <property type="entry name" value="INTEGRASE"/>
    <property type="match status" value="1"/>
</dbReference>
<dbReference type="Gene3D" id="3.30.420.10">
    <property type="entry name" value="Ribonuclease H-like superfamily/Ribonuclease H"/>
    <property type="match status" value="1"/>
</dbReference>
<sequence>MKERMALIDNSHPLSIRRQAQILSINRSQLYYRPAGEREENLALMEKMDKIFLSDPTLGVLGMQDELAEMGMNYNVKRIRRLLRKMAIEPIYPKRNLSRLGKAKYIHSYLLRNLEITRPNQVWALDISYIPMKHGFMYLTAVMDLYSRYIVGWQLSNSLEKETQTELLHATISQHGKPEIINSDQGAQYTCEHWVSTLNDLKIRISMDGKGRATDNAHIERWFRTIKQKYIYLNPEKNGLDLYQGIDRFVSHYNARKHQGIGRKKPMNLYLSAA</sequence>
<evidence type="ECO:0000259" key="1">
    <source>
        <dbReference type="PROSITE" id="PS50994"/>
    </source>
</evidence>
<dbReference type="PANTHER" id="PTHR46889:SF4">
    <property type="entry name" value="TRANSPOSASE INSO FOR INSERTION SEQUENCE ELEMENT IS911B-RELATED"/>
    <property type="match status" value="1"/>
</dbReference>
<evidence type="ECO:0000313" key="2">
    <source>
        <dbReference type="EMBL" id="XCH24828.1"/>
    </source>
</evidence>